<evidence type="ECO:0000256" key="3">
    <source>
        <dbReference type="ARBA" id="ARBA00023136"/>
    </source>
</evidence>
<gene>
    <name evidence="9" type="ORF">DpV84gp035</name>
</gene>
<dbReference type="Proteomes" id="UP000162522">
    <property type="component" value="Segment"/>
</dbReference>
<keyword evidence="3" id="KW-0472">Membrane</keyword>
<evidence type="ECO:0000259" key="8">
    <source>
        <dbReference type="PROSITE" id="PS50035"/>
    </source>
</evidence>
<keyword evidence="2 9" id="KW-0261">Viral envelope protein</keyword>
<dbReference type="Gene3D" id="3.30.870.10">
    <property type="entry name" value="Endonuclease Chain A"/>
    <property type="match status" value="2"/>
</dbReference>
<organism evidence="9 10">
    <name type="scientific">Deerpox virus (strain W-1170-84)</name>
    <name type="common">DPV</name>
    <dbReference type="NCBI Taxonomy" id="305676"/>
    <lineage>
        <taxon>Viruses</taxon>
        <taxon>Varidnaviria</taxon>
        <taxon>Bamfordvirae</taxon>
        <taxon>Nucleocytoviricota</taxon>
        <taxon>Pokkesviricetes</taxon>
        <taxon>Chitovirales</taxon>
        <taxon>Poxviridae</taxon>
        <taxon>Chordopoxvirinae</taxon>
        <taxon>Cervidpoxvirus</taxon>
        <taxon>Cervidpoxvirus muledeerpox</taxon>
        <taxon>Mule deerpox virus</taxon>
    </lineage>
</organism>
<dbReference type="Pfam" id="PF13918">
    <property type="entry name" value="PLDc_3"/>
    <property type="match status" value="1"/>
</dbReference>
<reference evidence="9 10" key="1">
    <citation type="journal article" date="2005" name="J. Virol.">
        <title>Genome of deerpox virus.</title>
        <authorList>
            <person name="Afonso C.L."/>
            <person name="Delhon G."/>
            <person name="Tulman E.R."/>
            <person name="Lu Z."/>
            <person name="Zsak A."/>
            <person name="Becerra V.M."/>
            <person name="Zsak L."/>
            <person name="Kutish G.F."/>
            <person name="Rock D.L."/>
        </authorList>
    </citation>
    <scope>NUCLEOTIDE SEQUENCE [LARGE SCALE GENOMIC DNA]</scope>
    <source>
        <strain evidence="9">W-1170-84</strain>
    </source>
</reference>
<dbReference type="InterPro" id="IPR050874">
    <property type="entry name" value="Diverse_PLD-related"/>
</dbReference>
<dbReference type="PANTHER" id="PTHR10185:SF17">
    <property type="entry name" value="GM01519P-RELATED"/>
    <property type="match status" value="1"/>
</dbReference>
<evidence type="ECO:0000256" key="7">
    <source>
        <dbReference type="ARBA" id="ARBA00037826"/>
    </source>
</evidence>
<accession>Q08FE6</accession>
<evidence type="ECO:0000256" key="4">
    <source>
        <dbReference type="ARBA" id="ARBA00023184"/>
    </source>
</evidence>
<dbReference type="EMBL" id="AY689437">
    <property type="protein sequence ID" value="ABI99020.1"/>
    <property type="molecule type" value="Genomic_DNA"/>
</dbReference>
<evidence type="ECO:0000256" key="6">
    <source>
        <dbReference type="ARBA" id="ARBA00037799"/>
    </source>
</evidence>
<keyword evidence="1" id="KW-1043">Host membrane</keyword>
<dbReference type="PROSITE" id="PS50035">
    <property type="entry name" value="PLD"/>
    <property type="match status" value="1"/>
</dbReference>
<organismHost>
    <name type="scientific">Odocoileus hemionus</name>
    <name type="common">Mule deer</name>
    <name type="synonym">Cervus hemionus</name>
    <dbReference type="NCBI Taxonomy" id="9872"/>
</organismHost>
<comment type="subcellular location">
    <subcellularLocation>
        <location evidence="6">Host endoplasmic reticulum membrane</location>
        <topology evidence="6">Lipid-anchor</topology>
        <orientation evidence="6">Cytoplasmic side</orientation>
    </subcellularLocation>
    <subcellularLocation>
        <location evidence="7">Virion membrane</location>
        <topology evidence="7">Lipid-anchor</topology>
    </subcellularLocation>
</comment>
<dbReference type="SUPFAM" id="SSF56024">
    <property type="entry name" value="Phospholipase D/nuclease"/>
    <property type="match status" value="2"/>
</dbReference>
<dbReference type="GO" id="GO:0044167">
    <property type="term" value="C:host cell endoplasmic reticulum membrane"/>
    <property type="evidence" value="ECO:0007669"/>
    <property type="project" value="UniProtKB-SubCell"/>
</dbReference>
<dbReference type="PANTHER" id="PTHR10185">
    <property type="entry name" value="PHOSPHOLIPASE D - RELATED"/>
    <property type="match status" value="1"/>
</dbReference>
<evidence type="ECO:0000256" key="1">
    <source>
        <dbReference type="ARBA" id="ARBA00022870"/>
    </source>
</evidence>
<dbReference type="InterPro" id="IPR032803">
    <property type="entry name" value="PLDc_3"/>
</dbReference>
<dbReference type="InterPro" id="IPR001736">
    <property type="entry name" value="PLipase_D/transphosphatidylase"/>
</dbReference>
<protein>
    <submittedName>
        <fullName evidence="9">Palmitylated virion envelope protein</fullName>
    </submittedName>
</protein>
<evidence type="ECO:0000313" key="9">
    <source>
        <dbReference type="EMBL" id="ABI99020.1"/>
    </source>
</evidence>
<dbReference type="CDD" id="cd09106">
    <property type="entry name" value="PLDc_vPLD3_4_5_like_1"/>
    <property type="match status" value="1"/>
</dbReference>
<dbReference type="GO" id="GO:0055036">
    <property type="term" value="C:virion membrane"/>
    <property type="evidence" value="ECO:0007669"/>
    <property type="project" value="UniProtKB-SubCell"/>
</dbReference>
<evidence type="ECO:0000256" key="2">
    <source>
        <dbReference type="ARBA" id="ARBA00022879"/>
    </source>
</evidence>
<evidence type="ECO:0000313" key="10">
    <source>
        <dbReference type="Proteomes" id="UP000162522"/>
    </source>
</evidence>
<dbReference type="GO" id="GO:0003824">
    <property type="term" value="F:catalytic activity"/>
    <property type="evidence" value="ECO:0007669"/>
    <property type="project" value="InterPro"/>
</dbReference>
<dbReference type="SMART" id="SM00155">
    <property type="entry name" value="PLDc"/>
    <property type="match status" value="2"/>
</dbReference>
<keyword evidence="4" id="KW-1038">Host endoplasmic reticulum</keyword>
<keyword evidence="2 9" id="KW-0946">Virion</keyword>
<feature type="domain" description="PLD phosphodiesterase" evidence="8">
    <location>
        <begin position="310"/>
        <end position="337"/>
    </location>
</feature>
<proteinExistence type="predicted"/>
<sequence>MWSLWSYFFSKTPSGAGCKIVETIPKGLGINTQHMLTHKCFDEIITQAKSYISIVSFCCNLRTSEHGKLILKKLKDAAASGIKVTILVDYQSGNKDEDDLIANNIDYIKVQIGKNNEPGVLLGSFWVSDNARCYIGNASLTGGSISHIKTLGIYSTFAPLAIDLQRRVDTFKAFNKNKSVCNMLSTACCMPAATKYHMNNPIGGVFLSDSPDNILGFYRTLDADVILTKLAEAKKSIDIELLSLVPIIREDTKTTYWPNIYNEIIYAAINRGVKVRMLVGSWNKNDIYVMSSVKSLQMMCSNNDLTIKLFDEKNNTKLMVIDDKFAHITPANFDGTHYLHHGFVSFNTVDPDLVASLLEIFNRDWNDKNNTLLIN</sequence>
<dbReference type="GO" id="GO:0019031">
    <property type="term" value="C:viral envelope"/>
    <property type="evidence" value="ECO:0007669"/>
    <property type="project" value="UniProtKB-KW"/>
</dbReference>
<dbReference type="CDD" id="cd09107">
    <property type="entry name" value="PLDc_vPLD3_4_5_like_2"/>
    <property type="match status" value="1"/>
</dbReference>
<name>Q08FE6_DPV84</name>
<dbReference type="Pfam" id="PF00614">
    <property type="entry name" value="PLDc"/>
    <property type="match status" value="1"/>
</dbReference>
<evidence type="ECO:0000256" key="5">
    <source>
        <dbReference type="ARBA" id="ARBA00023288"/>
    </source>
</evidence>
<keyword evidence="5" id="KW-0449">Lipoprotein</keyword>